<sequence length="139" mass="16189">MIERQIFESIIPILNEIMFAEIIEKNNGNQLNKLTVAYYMQELSSKNIASQFILLFVICQCDLLQSTDDKTMGGPNPKYVDQQIGEQSLTIKQIHYINTNIALKTYQNSFLNQKDQILFKNSCRNQDRLDLFIKERTCT</sequence>
<dbReference type="Proteomes" id="UP000009168">
    <property type="component" value="Unassembled WGS sequence"/>
</dbReference>
<gene>
    <name evidence="1" type="ORF">TTHERM_00858070</name>
</gene>
<organism evidence="1 2">
    <name type="scientific">Tetrahymena thermophila (strain SB210)</name>
    <dbReference type="NCBI Taxonomy" id="312017"/>
    <lineage>
        <taxon>Eukaryota</taxon>
        <taxon>Sar</taxon>
        <taxon>Alveolata</taxon>
        <taxon>Ciliophora</taxon>
        <taxon>Intramacronucleata</taxon>
        <taxon>Oligohymenophorea</taxon>
        <taxon>Hymenostomatida</taxon>
        <taxon>Tetrahymenina</taxon>
        <taxon>Tetrahymenidae</taxon>
        <taxon>Tetrahymena</taxon>
    </lineage>
</organism>
<proteinExistence type="predicted"/>
<dbReference type="InParanoid" id="Q23YV1"/>
<name>Q23YV1_TETTS</name>
<reference evidence="2" key="1">
    <citation type="journal article" date="2006" name="PLoS Biol.">
        <title>Macronuclear genome sequence of the ciliate Tetrahymena thermophila, a model eukaryote.</title>
        <authorList>
            <person name="Eisen J.A."/>
            <person name="Coyne R.S."/>
            <person name="Wu M."/>
            <person name="Wu D."/>
            <person name="Thiagarajan M."/>
            <person name="Wortman J.R."/>
            <person name="Badger J.H."/>
            <person name="Ren Q."/>
            <person name="Amedeo P."/>
            <person name="Jones K.M."/>
            <person name="Tallon L.J."/>
            <person name="Delcher A.L."/>
            <person name="Salzberg S.L."/>
            <person name="Silva J.C."/>
            <person name="Haas B.J."/>
            <person name="Majoros W.H."/>
            <person name="Farzad M."/>
            <person name="Carlton J.M."/>
            <person name="Smith R.K. Jr."/>
            <person name="Garg J."/>
            <person name="Pearlman R.E."/>
            <person name="Karrer K.M."/>
            <person name="Sun L."/>
            <person name="Manning G."/>
            <person name="Elde N.C."/>
            <person name="Turkewitz A.P."/>
            <person name="Asai D.J."/>
            <person name="Wilkes D.E."/>
            <person name="Wang Y."/>
            <person name="Cai H."/>
            <person name="Collins K."/>
            <person name="Stewart B.A."/>
            <person name="Lee S.R."/>
            <person name="Wilamowska K."/>
            <person name="Weinberg Z."/>
            <person name="Ruzzo W.L."/>
            <person name="Wloga D."/>
            <person name="Gaertig J."/>
            <person name="Frankel J."/>
            <person name="Tsao C.-C."/>
            <person name="Gorovsky M.A."/>
            <person name="Keeling P.J."/>
            <person name="Waller R.F."/>
            <person name="Patron N.J."/>
            <person name="Cherry J.M."/>
            <person name="Stover N.A."/>
            <person name="Krieger C.J."/>
            <person name="del Toro C."/>
            <person name="Ryder H.F."/>
            <person name="Williamson S.C."/>
            <person name="Barbeau R.A."/>
            <person name="Hamilton E.P."/>
            <person name="Orias E."/>
        </authorList>
    </citation>
    <scope>NUCLEOTIDE SEQUENCE [LARGE SCALE GENOMIC DNA]</scope>
    <source>
        <strain evidence="2">SB210</strain>
    </source>
</reference>
<accession>Q23YV1</accession>
<dbReference type="GeneID" id="7832226"/>
<protein>
    <submittedName>
        <fullName evidence="1">Uncharacterized protein</fullName>
    </submittedName>
</protein>
<dbReference type="RefSeq" id="XP_001021949.2">
    <property type="nucleotide sequence ID" value="XM_001021949.2"/>
</dbReference>
<dbReference type="KEGG" id="tet:TTHERM_00858070"/>
<keyword evidence="2" id="KW-1185">Reference proteome</keyword>
<dbReference type="HOGENOM" id="CLU_2799625_0_0_1"/>
<evidence type="ECO:0000313" key="1">
    <source>
        <dbReference type="EMBL" id="EAS01704.2"/>
    </source>
</evidence>
<dbReference type="EMBL" id="GG662557">
    <property type="protein sequence ID" value="EAS01704.2"/>
    <property type="molecule type" value="Genomic_DNA"/>
</dbReference>
<dbReference type="AlphaFoldDB" id="Q23YV1"/>
<evidence type="ECO:0000313" key="2">
    <source>
        <dbReference type="Proteomes" id="UP000009168"/>
    </source>
</evidence>